<name>A0A286T836_9BURK</name>
<dbReference type="EMBL" id="AP018360">
    <property type="protein sequence ID" value="BBA45595.1"/>
    <property type="molecule type" value="Genomic_DNA"/>
</dbReference>
<geneLocation type="plasmid" evidence="1">
    <name>pBC453</name>
</geneLocation>
<protein>
    <submittedName>
        <fullName evidence="1">Uncharacterized protein</fullName>
    </submittedName>
</protein>
<sequence>MPNLGAASRREATATSKLKTQFDELDKIIGFNPASCKPIWIFFALRRGRGLCLNKLFIPLPSIPTKGAQSGLEWGVMAARYSAH</sequence>
<organism evidence="1">
    <name type="scientific">Burkholderia contaminans</name>
    <dbReference type="NCBI Taxonomy" id="488447"/>
    <lineage>
        <taxon>Bacteria</taxon>
        <taxon>Pseudomonadati</taxon>
        <taxon>Pseudomonadota</taxon>
        <taxon>Betaproteobacteria</taxon>
        <taxon>Burkholderiales</taxon>
        <taxon>Burkholderiaceae</taxon>
        <taxon>Burkholderia</taxon>
        <taxon>Burkholderia cepacia complex</taxon>
    </lineage>
</organism>
<reference evidence="1" key="1">
    <citation type="journal article" date="2016" name="Biosci. Biotechnol. Biochem.">
        <title>Bioconversion of AHX to AOH by resting cells of Burkholderia contaminans CH-1.</title>
        <authorList>
            <person name="Choi J.H."/>
            <person name="Kikuchi A."/>
            <person name="Pumkaeo P."/>
            <person name="Hirai H."/>
            <person name="Tokuyama S."/>
            <person name="Kawagishi H."/>
        </authorList>
    </citation>
    <scope>NUCLEOTIDE SEQUENCE</scope>
    <source>
        <strain evidence="1">CH-1</strain>
        <plasmid evidence="1">pBC453</plasmid>
    </source>
</reference>
<evidence type="ECO:0000313" key="1">
    <source>
        <dbReference type="EMBL" id="BBA45595.1"/>
    </source>
</evidence>
<reference evidence="1" key="2">
    <citation type="journal article" date="2017" name="Genome Announc.">
        <title>High-Quality Draft Genome Sequence of Burkholderia contaminans CH-1, a Gram-Negative Bacterium That Metabolizes 2-Azahypoxanthine, a Plant Growth-Regulating Compound.</title>
        <authorList>
            <person name="Choi J.-H."/>
            <person name="Sugiura H."/>
            <person name="Moriuchi R."/>
            <person name="Kawagishi H."/>
            <person name="Dohra H."/>
        </authorList>
    </citation>
    <scope>NUCLEOTIDE SEQUENCE</scope>
    <source>
        <strain evidence="1">CH-1</strain>
        <plasmid evidence="1">pBC453</plasmid>
    </source>
</reference>
<proteinExistence type="predicted"/>
<gene>
    <name evidence="1" type="ORF">BCCH1_81060</name>
</gene>
<keyword evidence="1" id="KW-0614">Plasmid</keyword>
<accession>A0A286T836</accession>
<dbReference type="AlphaFoldDB" id="A0A286T836"/>